<dbReference type="RefSeq" id="WP_068168831.1">
    <property type="nucleotide sequence ID" value="NZ_AOGK01000001.1"/>
</dbReference>
<evidence type="ECO:0000256" key="2">
    <source>
        <dbReference type="ARBA" id="ARBA00022475"/>
    </source>
</evidence>
<name>A0A9X4S7B3_9BURK</name>
<evidence type="ECO:0000259" key="10">
    <source>
        <dbReference type="Pfam" id="PF09976"/>
    </source>
</evidence>
<evidence type="ECO:0000256" key="4">
    <source>
        <dbReference type="ARBA" id="ARBA00022989"/>
    </source>
</evidence>
<comment type="caution">
    <text evidence="11">The sequence shown here is derived from an EMBL/GenBank/DDBJ whole genome shotgun (WGS) entry which is preliminary data.</text>
</comment>
<gene>
    <name evidence="11" type="ORF">H010_01290</name>
</gene>
<accession>A0A9X4S7B3</accession>
<dbReference type="PANTHER" id="PTHR38035:SF1">
    <property type="entry name" value="ANCILLARY SECYEG TRANSLOCON SUBUNIT"/>
    <property type="match status" value="1"/>
</dbReference>
<feature type="domain" description="Ancillary SecYEG translocon subunit/Cell division coordinator CpoB TPR" evidence="10">
    <location>
        <begin position="17"/>
        <end position="210"/>
    </location>
</feature>
<keyword evidence="3 9" id="KW-0812">Transmembrane</keyword>
<keyword evidence="5 9" id="KW-0472">Membrane</keyword>
<dbReference type="OrthoDB" id="8521102at2"/>
<dbReference type="AlphaFoldDB" id="A0A9X4S7B3"/>
<protein>
    <recommendedName>
        <fullName evidence="8">Ancillary SecYEG translocon subunit</fullName>
    </recommendedName>
</protein>
<dbReference type="InterPro" id="IPR018704">
    <property type="entry name" value="SecYEG/CpoB_TPR"/>
</dbReference>
<keyword evidence="2" id="KW-1003">Cell membrane</keyword>
<comment type="similarity">
    <text evidence="7">Belongs to the YfgM family.</text>
</comment>
<evidence type="ECO:0000256" key="1">
    <source>
        <dbReference type="ARBA" id="ARBA00004401"/>
    </source>
</evidence>
<dbReference type="EMBL" id="AOGK01000001">
    <property type="protein sequence ID" value="MDG5973865.1"/>
    <property type="molecule type" value="Genomic_DNA"/>
</dbReference>
<proteinExistence type="inferred from homology"/>
<keyword evidence="12" id="KW-1185">Reference proteome</keyword>
<keyword evidence="6" id="KW-0143">Chaperone</keyword>
<evidence type="ECO:0000256" key="3">
    <source>
        <dbReference type="ARBA" id="ARBA00022692"/>
    </source>
</evidence>
<dbReference type="PANTHER" id="PTHR38035">
    <property type="entry name" value="UPF0070 PROTEIN YFGM"/>
    <property type="match status" value="1"/>
</dbReference>
<comment type="subcellular location">
    <subcellularLocation>
        <location evidence="1">Cell membrane</location>
        <topology evidence="1">Single-pass type II membrane protein</topology>
    </subcellularLocation>
</comment>
<evidence type="ECO:0000256" key="8">
    <source>
        <dbReference type="ARBA" id="ARBA00024235"/>
    </source>
</evidence>
<feature type="transmembrane region" description="Helical" evidence="9">
    <location>
        <begin position="20"/>
        <end position="41"/>
    </location>
</feature>
<dbReference type="InterPro" id="IPR026039">
    <property type="entry name" value="YfgM"/>
</dbReference>
<evidence type="ECO:0000313" key="12">
    <source>
        <dbReference type="Proteomes" id="UP001152876"/>
    </source>
</evidence>
<evidence type="ECO:0000256" key="9">
    <source>
        <dbReference type="SAM" id="Phobius"/>
    </source>
</evidence>
<dbReference type="InterPro" id="IPR011990">
    <property type="entry name" value="TPR-like_helical_dom_sf"/>
</dbReference>
<dbReference type="PIRSF" id="PIRSF006170">
    <property type="entry name" value="YfgM"/>
    <property type="match status" value="1"/>
</dbReference>
<organism evidence="11 12">
    <name type="scientific">Hydrogenophaga taeniospiralis CCUG 15921</name>
    <dbReference type="NCBI Taxonomy" id="1281780"/>
    <lineage>
        <taxon>Bacteria</taxon>
        <taxon>Pseudomonadati</taxon>
        <taxon>Pseudomonadota</taxon>
        <taxon>Betaproteobacteria</taxon>
        <taxon>Burkholderiales</taxon>
        <taxon>Comamonadaceae</taxon>
        <taxon>Hydrogenophaga</taxon>
    </lineage>
</organism>
<dbReference type="Proteomes" id="UP001152876">
    <property type="component" value="Unassembled WGS sequence"/>
</dbReference>
<dbReference type="GO" id="GO:0044877">
    <property type="term" value="F:protein-containing complex binding"/>
    <property type="evidence" value="ECO:0007669"/>
    <property type="project" value="InterPro"/>
</dbReference>
<reference evidence="11" key="1">
    <citation type="submission" date="2013-01" db="EMBL/GenBank/DDBJ databases">
        <title>Genome draft of Hydrogenophaga taeniospiralis 2K1.</title>
        <authorList>
            <person name="Gomila M."/>
            <person name="Lalucat J."/>
        </authorList>
    </citation>
    <scope>NUCLEOTIDE SEQUENCE</scope>
    <source>
        <strain evidence="11">CCUG 15921</strain>
    </source>
</reference>
<dbReference type="SUPFAM" id="SSF48452">
    <property type="entry name" value="TPR-like"/>
    <property type="match status" value="1"/>
</dbReference>
<evidence type="ECO:0000256" key="5">
    <source>
        <dbReference type="ARBA" id="ARBA00023136"/>
    </source>
</evidence>
<dbReference type="Gene3D" id="1.25.40.10">
    <property type="entry name" value="Tetratricopeptide repeat domain"/>
    <property type="match status" value="1"/>
</dbReference>
<dbReference type="Pfam" id="PF09976">
    <property type="entry name" value="TPR_21"/>
    <property type="match status" value="1"/>
</dbReference>
<evidence type="ECO:0000256" key="6">
    <source>
        <dbReference type="ARBA" id="ARBA00023186"/>
    </source>
</evidence>
<sequence length="224" mass="24768">MAKHLDLEEQEQLDQIKHFWAQYGNLITWVLIAVFGSMAAWNGWNYWQRNQAIKAAALYDEIERAAVARDADRIERALTEMKDRFAGTTFAAQGALLAGKTLFEAGKADGARAALSWVAEKSSDESYQAVARLRLAALDLEAKAYDQALKTLEAPLPKAFEPLAADRRGDVYLAQGKADEAKTQYQNAWRALGGRFEYRKLVEVKLASLGVDVSTLSPATEASP</sequence>
<dbReference type="GO" id="GO:0005886">
    <property type="term" value="C:plasma membrane"/>
    <property type="evidence" value="ECO:0007669"/>
    <property type="project" value="UniProtKB-SubCell"/>
</dbReference>
<evidence type="ECO:0000313" key="11">
    <source>
        <dbReference type="EMBL" id="MDG5973865.1"/>
    </source>
</evidence>
<evidence type="ECO:0000256" key="7">
    <source>
        <dbReference type="ARBA" id="ARBA00024197"/>
    </source>
</evidence>
<keyword evidence="4 9" id="KW-1133">Transmembrane helix</keyword>